<dbReference type="SUPFAM" id="SSF50685">
    <property type="entry name" value="Barwin-like endoglucanases"/>
    <property type="match status" value="1"/>
</dbReference>
<dbReference type="InterPro" id="IPR036908">
    <property type="entry name" value="RlpA-like_sf"/>
</dbReference>
<sequence>MLALAGCGGGGGDGGSGDESLAAPAPGGQVAQGGPGVGETRHGDATYYGADGTGNCSFDASPNDLMVAALNDTDYAGSAACGAFVSVRGPKGSVTVRITDRCPGCAPGDIDLSEQAFAKIADLTAGRVPVTWQVVAGDVSGPVRYRYKDGSTRWWTAIQVLNHRLPIEKLEIKPSGSSQWIAVKREPYNYFVHQPEIAAGPLQVRVTAQGGATLVDTLPEPQSNLVVAGRAQFP</sequence>
<dbReference type="Gene3D" id="2.60.40.760">
    <property type="entry name" value="Expansin, cellulose-binding-like domain"/>
    <property type="match status" value="1"/>
</dbReference>
<keyword evidence="4" id="KW-0449">Lipoprotein</keyword>
<dbReference type="InterPro" id="IPR007112">
    <property type="entry name" value="Expansin/allergen_DPBB_dom"/>
</dbReference>
<keyword evidence="1" id="KW-0732">Signal</keyword>
<dbReference type="STRING" id="413882.AAW51_4947"/>
<dbReference type="InterPro" id="IPR049818">
    <property type="entry name" value="Expansin_EXLX1-like"/>
</dbReference>
<dbReference type="InterPro" id="IPR036749">
    <property type="entry name" value="Expansin_CBD_sf"/>
</dbReference>
<dbReference type="PATRIC" id="fig|413882.6.peg.5161"/>
<feature type="compositionally biased region" description="Gly residues" evidence="2">
    <location>
        <begin position="1"/>
        <end position="17"/>
    </location>
</feature>
<evidence type="ECO:0000313" key="5">
    <source>
        <dbReference type="Proteomes" id="UP000035352"/>
    </source>
</evidence>
<dbReference type="PANTHER" id="PTHR31836">
    <property type="match status" value="1"/>
</dbReference>
<dbReference type="AlphaFoldDB" id="A0A0G3BUD9"/>
<dbReference type="InterPro" id="IPR009009">
    <property type="entry name" value="RlpA-like_DPBB"/>
</dbReference>
<dbReference type="Proteomes" id="UP000035352">
    <property type="component" value="Chromosome"/>
</dbReference>
<feature type="domain" description="Expansin-like EG45" evidence="3">
    <location>
        <begin position="48"/>
        <end position="142"/>
    </location>
</feature>
<proteinExistence type="predicted"/>
<dbReference type="InterPro" id="IPR051477">
    <property type="entry name" value="Expansin_CellWall"/>
</dbReference>
<organism evidence="4 5">
    <name type="scientific">Caldimonas brevitalea</name>
    <dbReference type="NCBI Taxonomy" id="413882"/>
    <lineage>
        <taxon>Bacteria</taxon>
        <taxon>Pseudomonadati</taxon>
        <taxon>Pseudomonadota</taxon>
        <taxon>Betaproteobacteria</taxon>
        <taxon>Burkholderiales</taxon>
        <taxon>Sphaerotilaceae</taxon>
        <taxon>Caldimonas</taxon>
    </lineage>
</organism>
<dbReference type="Pfam" id="PF03330">
    <property type="entry name" value="DPBB_1"/>
    <property type="match status" value="1"/>
</dbReference>
<keyword evidence="5" id="KW-1185">Reference proteome</keyword>
<evidence type="ECO:0000259" key="3">
    <source>
        <dbReference type="PROSITE" id="PS50842"/>
    </source>
</evidence>
<name>A0A0G3BUD9_9BURK</name>
<accession>A0A0G3BUD9</accession>
<dbReference type="PROSITE" id="PS50842">
    <property type="entry name" value="EXPANSIN_EG45"/>
    <property type="match status" value="1"/>
</dbReference>
<dbReference type="CDD" id="cd22272">
    <property type="entry name" value="DPBB_EXLX1-like"/>
    <property type="match status" value="1"/>
</dbReference>
<dbReference type="PANTHER" id="PTHR31836:SF21">
    <property type="entry name" value="EXPANSIN-LIKE PROTEIN 7"/>
    <property type="match status" value="1"/>
</dbReference>
<dbReference type="Gene3D" id="2.40.40.10">
    <property type="entry name" value="RlpA-like domain"/>
    <property type="match status" value="1"/>
</dbReference>
<protein>
    <submittedName>
        <fullName evidence="4">Lipoprotein</fullName>
    </submittedName>
</protein>
<dbReference type="EMBL" id="CP011371">
    <property type="protein sequence ID" value="AKJ31638.1"/>
    <property type="molecule type" value="Genomic_DNA"/>
</dbReference>
<dbReference type="SUPFAM" id="SSF49590">
    <property type="entry name" value="PHL pollen allergen"/>
    <property type="match status" value="1"/>
</dbReference>
<evidence type="ECO:0000256" key="1">
    <source>
        <dbReference type="ARBA" id="ARBA00022729"/>
    </source>
</evidence>
<dbReference type="NCBIfam" id="NF041144">
    <property type="entry name" value="expansin_EXLX1"/>
    <property type="match status" value="1"/>
</dbReference>
<evidence type="ECO:0000256" key="2">
    <source>
        <dbReference type="SAM" id="MobiDB-lite"/>
    </source>
</evidence>
<feature type="region of interest" description="Disordered" evidence="2">
    <location>
        <begin position="1"/>
        <end position="44"/>
    </location>
</feature>
<evidence type="ECO:0000313" key="4">
    <source>
        <dbReference type="EMBL" id="AKJ31638.1"/>
    </source>
</evidence>
<gene>
    <name evidence="4" type="ORF">AAW51_4947</name>
</gene>
<dbReference type="KEGG" id="pbh:AAW51_4947"/>
<reference evidence="4 5" key="1">
    <citation type="submission" date="2015-05" db="EMBL/GenBank/DDBJ databases">
        <authorList>
            <person name="Tang B."/>
            <person name="Yu Y."/>
        </authorList>
    </citation>
    <scope>NUCLEOTIDE SEQUENCE [LARGE SCALE GENOMIC DNA]</scope>
    <source>
        <strain evidence="4 5">DSM 7029</strain>
    </source>
</reference>